<organism evidence="10">
    <name type="scientific">candidate division WOR-3 bacterium</name>
    <dbReference type="NCBI Taxonomy" id="2052148"/>
    <lineage>
        <taxon>Bacteria</taxon>
        <taxon>Bacteria division WOR-3</taxon>
    </lineage>
</organism>
<evidence type="ECO:0000256" key="8">
    <source>
        <dbReference type="ARBA" id="ARBA00023014"/>
    </source>
</evidence>
<dbReference type="InterPro" id="IPR039650">
    <property type="entry name" value="HdrA-like"/>
</dbReference>
<dbReference type="PROSITE" id="PS51379">
    <property type="entry name" value="4FE4S_FER_2"/>
    <property type="match status" value="3"/>
</dbReference>
<evidence type="ECO:0000256" key="3">
    <source>
        <dbReference type="ARBA" id="ARBA00022485"/>
    </source>
</evidence>
<dbReference type="PANTHER" id="PTHR43498">
    <property type="entry name" value="FERREDOXIN:COB-COM HETERODISULFIDE REDUCTASE SUBUNIT A"/>
    <property type="match status" value="1"/>
</dbReference>
<comment type="similarity">
    <text evidence="2">Belongs to the HdrA family.</text>
</comment>
<dbReference type="InterPro" id="IPR009051">
    <property type="entry name" value="Helical_ferredxn"/>
</dbReference>
<comment type="caution">
    <text evidence="10">The sequence shown here is derived from an EMBL/GenBank/DDBJ whole genome shotgun (WGS) entry which is preliminary data.</text>
</comment>
<dbReference type="GO" id="GO:0046872">
    <property type="term" value="F:metal ion binding"/>
    <property type="evidence" value="ECO:0007669"/>
    <property type="project" value="UniProtKB-KW"/>
</dbReference>
<keyword evidence="4" id="KW-0479">Metal-binding</keyword>
<dbReference type="SUPFAM" id="SSF51971">
    <property type="entry name" value="Nucleotide-binding domain"/>
    <property type="match status" value="2"/>
</dbReference>
<evidence type="ECO:0000256" key="7">
    <source>
        <dbReference type="ARBA" id="ARBA00023004"/>
    </source>
</evidence>
<evidence type="ECO:0000256" key="2">
    <source>
        <dbReference type="ARBA" id="ARBA00006561"/>
    </source>
</evidence>
<dbReference type="Pfam" id="PF12838">
    <property type="entry name" value="Fer4_7"/>
    <property type="match status" value="1"/>
</dbReference>
<dbReference type="InterPro" id="IPR017896">
    <property type="entry name" value="4Fe4S_Fe-S-bd"/>
</dbReference>
<dbReference type="SUPFAM" id="SSF51905">
    <property type="entry name" value="FAD/NAD(P)-binding domain"/>
    <property type="match status" value="1"/>
</dbReference>
<evidence type="ECO:0000256" key="4">
    <source>
        <dbReference type="ARBA" id="ARBA00022723"/>
    </source>
</evidence>
<dbReference type="EMBL" id="DTLI01000200">
    <property type="protein sequence ID" value="HHS52871.1"/>
    <property type="molecule type" value="Genomic_DNA"/>
</dbReference>
<dbReference type="PANTHER" id="PTHR43498:SF1">
    <property type="entry name" value="COB--COM HETERODISULFIDE REDUCTASE IRON-SULFUR SUBUNIT A"/>
    <property type="match status" value="1"/>
</dbReference>
<keyword evidence="7" id="KW-0408">Iron</keyword>
<dbReference type="Pfam" id="PF12831">
    <property type="entry name" value="FAD_oxidored"/>
    <property type="match status" value="1"/>
</dbReference>
<dbReference type="Pfam" id="PF14691">
    <property type="entry name" value="Fer4_20"/>
    <property type="match status" value="1"/>
</dbReference>
<protein>
    <submittedName>
        <fullName evidence="10">FAD-dependent oxidoreductase</fullName>
    </submittedName>
</protein>
<dbReference type="Gene3D" id="3.40.50.720">
    <property type="entry name" value="NAD(P)-binding Rossmann-like Domain"/>
    <property type="match status" value="1"/>
</dbReference>
<dbReference type="AlphaFoldDB" id="A0A7C6A9Z8"/>
<evidence type="ECO:0000313" key="10">
    <source>
        <dbReference type="EMBL" id="HHS52871.1"/>
    </source>
</evidence>
<proteinExistence type="inferred from homology"/>
<evidence type="ECO:0000259" key="9">
    <source>
        <dbReference type="PROSITE" id="PS51379"/>
    </source>
</evidence>
<evidence type="ECO:0000256" key="5">
    <source>
        <dbReference type="ARBA" id="ARBA00022827"/>
    </source>
</evidence>
<dbReference type="Gene3D" id="3.30.70.20">
    <property type="match status" value="2"/>
</dbReference>
<dbReference type="Pfam" id="PF07992">
    <property type="entry name" value="Pyr_redox_2"/>
    <property type="match status" value="1"/>
</dbReference>
<dbReference type="InterPro" id="IPR036188">
    <property type="entry name" value="FAD/NAD-bd_sf"/>
</dbReference>
<feature type="domain" description="4Fe-4S ferredoxin-type" evidence="9">
    <location>
        <begin position="1086"/>
        <end position="1115"/>
    </location>
</feature>
<reference evidence="10" key="1">
    <citation type="journal article" date="2020" name="mSystems">
        <title>Genome- and Community-Level Interaction Insights into Carbon Utilization and Element Cycling Functions of Hydrothermarchaeota in Hydrothermal Sediment.</title>
        <authorList>
            <person name="Zhou Z."/>
            <person name="Liu Y."/>
            <person name="Xu W."/>
            <person name="Pan J."/>
            <person name="Luo Z.H."/>
            <person name="Li M."/>
        </authorList>
    </citation>
    <scope>NUCLEOTIDE SEQUENCE [LARGE SCALE GENOMIC DNA]</scope>
    <source>
        <strain evidence="10">SpSt-876</strain>
    </source>
</reference>
<gene>
    <name evidence="10" type="ORF">ENW73_08465</name>
</gene>
<dbReference type="InterPro" id="IPR017900">
    <property type="entry name" value="4Fe4S_Fe_S_CS"/>
</dbReference>
<dbReference type="PRINTS" id="PR00419">
    <property type="entry name" value="ADXRDTASE"/>
</dbReference>
<feature type="domain" description="4Fe-4S ferredoxin-type" evidence="9">
    <location>
        <begin position="1050"/>
        <end position="1080"/>
    </location>
</feature>
<keyword evidence="5" id="KW-0274">FAD</keyword>
<keyword evidence="5" id="KW-0285">Flavoprotein</keyword>
<dbReference type="Gene3D" id="1.10.1060.10">
    <property type="entry name" value="Alpha-helical ferredoxin"/>
    <property type="match status" value="2"/>
</dbReference>
<keyword evidence="6" id="KW-0560">Oxidoreductase</keyword>
<dbReference type="SUPFAM" id="SSF46548">
    <property type="entry name" value="alpha-helical ferredoxin"/>
    <property type="match status" value="2"/>
</dbReference>
<name>A0A7C6A9Z8_UNCW3</name>
<dbReference type="SUPFAM" id="SSF54862">
    <property type="entry name" value="4Fe-4S ferredoxins"/>
    <property type="match status" value="1"/>
</dbReference>
<accession>A0A7C6A9Z8</accession>
<evidence type="ECO:0000256" key="1">
    <source>
        <dbReference type="ARBA" id="ARBA00001974"/>
    </source>
</evidence>
<keyword evidence="8" id="KW-0411">Iron-sulfur</keyword>
<dbReference type="GO" id="GO:0016491">
    <property type="term" value="F:oxidoreductase activity"/>
    <property type="evidence" value="ECO:0007669"/>
    <property type="project" value="UniProtKB-KW"/>
</dbReference>
<dbReference type="Gene3D" id="3.50.50.60">
    <property type="entry name" value="FAD/NAD(P)-binding domain"/>
    <property type="match status" value="3"/>
</dbReference>
<keyword evidence="3" id="KW-0004">4Fe-4S</keyword>
<sequence>MDEKKTKQPQKRIGVFVCHCGINIAGTVKIDEVLKKLKDYPSIAVVKDHQYCCSDPGQNLIKETIVKEKLDGVVVACCSPNLHELTFRKAAAATGINPYLCEIANIREQCSWVTEDKDKATEKAVKIIKTMVRKVQYDEPLMPISVPITKRAMVIGAGVAGIQSALDIANAGYEVVLVEKNPSIGGHMAQLSETFPTLDCSQCILTPKMVEVKQHPNIKLLTYSEVMGISGYVGNFKVKVNKKTRYILPTKCNGCGDCAIACPVSVSNEFDAGLSQRKAVYRPFPQAVPNIFTIEKKGISPCRVACPAGVNAHGYVALIAAGKYQEALDLERQANPFASVCGRVCNHPCEMNCNRAQVDKPIAICSLKRFIADYELKKGRKLPPPIEKVKFDKTAIIGGGPAGLACAYFLAKKGYPVTIFEALPELGGMLITGIPEFRLPRPAVKADIDYILAHGIDVKTNQALGKDFTIEDLFNQGYKAVFLATGAAKSLKLGIPGENLNGVYPVLEFLRDLNLKTKDLPSIVQRKKVVVIGGGNAAVDAARTSFRLGANEVTIIYRRSRREMPANEWEIEEAEKEGVKIVYLAGPTKILGRDNKVIGIECQKMELGAPDATGRRMPIPIPKSEFTIETDIVIPAVSQAPDTSLFPDLEKTRWGAIVVNPDNMMTSQEGIFAGGDLVSGPATVIEAVAAGKRAAQGIELYLKGEELKPAEKPNPEIAQFTPEEYARVKKAERSEMPKLPIAERRSFKEVELGFSEEEAKREAQRCLNCSVCAECMECVKVCEALAIDHNLLDETEEFAIGSLVIATGYEVLDKKLLGPYGAGKYPDVIDGLQFERILSASGPTSGEVRRPSDGKVPKRVVFVQCAGSRDPENAMPYCSKVCCMYTAKHAMLYKHRVHDGEAIIFYIDVRTGGKGFEEFYKRATDEGVLYIRGKVSKIFEQNGKVTVFGADTLTGKKVELDCDMVVLATAMVPTPQAKTLSTLLKTACDENGWFVEAHPKLRPVETMTAGFYLAGAGQGPKDIPEAVAQASGAASKVIALFAQKELQHAPVIAGVLDDLCSGCGICVSVCPYQARELELKEDGKTKKIKVIEVLCEGCGACSAACPSGAAQQKNFADTQIQEMVKAGLEDK</sequence>
<dbReference type="InterPro" id="IPR023753">
    <property type="entry name" value="FAD/NAD-binding_dom"/>
</dbReference>
<dbReference type="GO" id="GO:0051539">
    <property type="term" value="F:4 iron, 4 sulfur cluster binding"/>
    <property type="evidence" value="ECO:0007669"/>
    <property type="project" value="UniProtKB-KW"/>
</dbReference>
<feature type="domain" description="4Fe-4S ferredoxin-type" evidence="9">
    <location>
        <begin position="243"/>
        <end position="273"/>
    </location>
</feature>
<dbReference type="PROSITE" id="PS00198">
    <property type="entry name" value="4FE4S_FER_1"/>
    <property type="match status" value="4"/>
</dbReference>
<dbReference type="InterPro" id="IPR028261">
    <property type="entry name" value="DPD_II"/>
</dbReference>
<comment type="cofactor">
    <cofactor evidence="1">
        <name>FAD</name>
        <dbReference type="ChEBI" id="CHEBI:57692"/>
    </cofactor>
</comment>
<evidence type="ECO:0000256" key="6">
    <source>
        <dbReference type="ARBA" id="ARBA00023002"/>
    </source>
</evidence>